<evidence type="ECO:0000259" key="7">
    <source>
        <dbReference type="PROSITE" id="PS50811"/>
    </source>
</evidence>
<keyword evidence="2" id="KW-0805">Transcription regulation</keyword>
<accession>A0A7U0F5F1</accession>
<dbReference type="AlphaFoldDB" id="A0A7U0F5F1"/>
<dbReference type="SUPFAM" id="SSF118290">
    <property type="entry name" value="WRKY DNA-binding domain"/>
    <property type="match status" value="1"/>
</dbReference>
<feature type="domain" description="WRKY" evidence="7">
    <location>
        <begin position="134"/>
        <end position="197"/>
    </location>
</feature>
<proteinExistence type="evidence at transcript level"/>
<evidence type="ECO:0000256" key="1">
    <source>
        <dbReference type="ARBA" id="ARBA00004123"/>
    </source>
</evidence>
<reference evidence="8" key="1">
    <citation type="submission" date="2020-02" db="EMBL/GenBank/DDBJ databases">
        <title>The WRKY gene family in ramie (Boehmeria nivea L. Gaud): 26 BnWRKY genes expression analyses and overexpression of BnWRKY23 increased drought stress tolerance in Arabidopsis thaliana.</title>
        <authorList>
            <person name="Bao Y."/>
            <person name="Dai L."/>
            <person name="Liao Y."/>
            <person name="Huang X."/>
            <person name="Liu L."/>
            <person name="Peng D."/>
            <person name="Wang B."/>
        </authorList>
    </citation>
    <scope>NUCLEOTIDE SEQUENCE</scope>
</reference>
<dbReference type="InterPro" id="IPR044810">
    <property type="entry name" value="WRKY_plant"/>
</dbReference>
<dbReference type="SMART" id="SM00774">
    <property type="entry name" value="WRKY"/>
    <property type="match status" value="1"/>
</dbReference>
<evidence type="ECO:0000256" key="5">
    <source>
        <dbReference type="ARBA" id="ARBA00023242"/>
    </source>
</evidence>
<dbReference type="Pfam" id="PF03106">
    <property type="entry name" value="WRKY"/>
    <property type="match status" value="1"/>
</dbReference>
<dbReference type="Gene3D" id="2.20.25.80">
    <property type="entry name" value="WRKY domain"/>
    <property type="match status" value="1"/>
</dbReference>
<evidence type="ECO:0000256" key="3">
    <source>
        <dbReference type="ARBA" id="ARBA00023125"/>
    </source>
</evidence>
<sequence length="341" mass="37868">MYMASSNSCSLTENVPSSDLQKAMIIDELVQGRELATQLRALLAGAGESSDSAAEISAGDLVSRIMTSFTNTIILLDRNDAVKDENEAMSSLDARKSEDSEESNCRSALSPARAPKDRRGSYKRRKSSFTQIKDTATEINDGHAWRKYGQKKILKAKHPRNYFRCTHKYDQHCLATKDVQRIQDDPPLFRTTYYGQHTCRSLPSAPELVLDCTIPAHNSSAVLLSFNTANNTDLNNLATKHPFFSPPFNSITPHVVKQEYFGGEILAADIVPYGNSAMNKAQLDQSDPISTDYLRDDDADLRFGQSVLSPNFESDIQEDVLSEGIIGMGSFEDDVLQHLNF</sequence>
<dbReference type="GO" id="GO:0043565">
    <property type="term" value="F:sequence-specific DNA binding"/>
    <property type="evidence" value="ECO:0007669"/>
    <property type="project" value="InterPro"/>
</dbReference>
<gene>
    <name evidence="8" type="primary">WRKY16</name>
</gene>
<dbReference type="PROSITE" id="PS50811">
    <property type="entry name" value="WRKY"/>
    <property type="match status" value="1"/>
</dbReference>
<keyword evidence="4" id="KW-0804">Transcription</keyword>
<dbReference type="EMBL" id="MT123316">
    <property type="protein sequence ID" value="QQV37205.1"/>
    <property type="molecule type" value="mRNA"/>
</dbReference>
<dbReference type="GO" id="GO:0003700">
    <property type="term" value="F:DNA-binding transcription factor activity"/>
    <property type="evidence" value="ECO:0007669"/>
    <property type="project" value="InterPro"/>
</dbReference>
<evidence type="ECO:0000256" key="2">
    <source>
        <dbReference type="ARBA" id="ARBA00023015"/>
    </source>
</evidence>
<evidence type="ECO:0000313" key="8">
    <source>
        <dbReference type="EMBL" id="QQV37205.1"/>
    </source>
</evidence>
<organism evidence="8">
    <name type="scientific">Boehmeria nivea</name>
    <name type="common">Chinese grass</name>
    <name type="synonym">Urtica nivea</name>
    <dbReference type="NCBI Taxonomy" id="83906"/>
    <lineage>
        <taxon>Eukaryota</taxon>
        <taxon>Viridiplantae</taxon>
        <taxon>Streptophyta</taxon>
        <taxon>Embryophyta</taxon>
        <taxon>Tracheophyta</taxon>
        <taxon>Spermatophyta</taxon>
        <taxon>Magnoliopsida</taxon>
        <taxon>eudicotyledons</taxon>
        <taxon>Gunneridae</taxon>
        <taxon>Pentapetalae</taxon>
        <taxon>rosids</taxon>
        <taxon>fabids</taxon>
        <taxon>Rosales</taxon>
        <taxon>Urticaceae</taxon>
        <taxon>Boehmeria</taxon>
    </lineage>
</organism>
<keyword evidence="5" id="KW-0539">Nucleus</keyword>
<dbReference type="PANTHER" id="PTHR31282">
    <property type="entry name" value="WRKY TRANSCRIPTION FACTOR 21-RELATED"/>
    <property type="match status" value="1"/>
</dbReference>
<dbReference type="GO" id="GO:0005634">
    <property type="term" value="C:nucleus"/>
    <property type="evidence" value="ECO:0007669"/>
    <property type="project" value="UniProtKB-SubCell"/>
</dbReference>
<comment type="subcellular location">
    <subcellularLocation>
        <location evidence="1">Nucleus</location>
    </subcellularLocation>
</comment>
<name>A0A7U0F5F1_BOENI</name>
<evidence type="ECO:0000256" key="6">
    <source>
        <dbReference type="SAM" id="MobiDB-lite"/>
    </source>
</evidence>
<feature type="region of interest" description="Disordered" evidence="6">
    <location>
        <begin position="87"/>
        <end position="127"/>
    </location>
</feature>
<evidence type="ECO:0000256" key="4">
    <source>
        <dbReference type="ARBA" id="ARBA00023163"/>
    </source>
</evidence>
<protein>
    <submittedName>
        <fullName evidence="8">WRKY transcription factor</fullName>
    </submittedName>
</protein>
<keyword evidence="3" id="KW-0238">DNA-binding</keyword>
<dbReference type="InterPro" id="IPR003657">
    <property type="entry name" value="WRKY_dom"/>
</dbReference>
<dbReference type="InterPro" id="IPR036576">
    <property type="entry name" value="WRKY_dom_sf"/>
</dbReference>